<dbReference type="GO" id="GO:0033717">
    <property type="term" value="F:gluconate 2-dehydrogenase (acceptor) activity"/>
    <property type="evidence" value="ECO:0007669"/>
    <property type="project" value="UniProtKB-EC"/>
</dbReference>
<comment type="caution">
    <text evidence="1">The sequence shown here is derived from an EMBL/GenBank/DDBJ whole genome shotgun (WGS) entry which is preliminary data.</text>
</comment>
<organism evidence="1 2">
    <name type="scientific">Castellaniella defragrans</name>
    <name type="common">Alcaligenes defragrans</name>
    <dbReference type="NCBI Taxonomy" id="75697"/>
    <lineage>
        <taxon>Bacteria</taxon>
        <taxon>Pseudomonadati</taxon>
        <taxon>Pseudomonadota</taxon>
        <taxon>Betaproteobacteria</taxon>
        <taxon>Burkholderiales</taxon>
        <taxon>Alcaligenaceae</taxon>
        <taxon>Castellaniella</taxon>
    </lineage>
</organism>
<dbReference type="Pfam" id="PF13618">
    <property type="entry name" value="Gluconate_2-dh3"/>
    <property type="match status" value="1"/>
</dbReference>
<dbReference type="EC" id="1.1.99.3" evidence="1"/>
<gene>
    <name evidence="1" type="ORF">HNR28_000925</name>
</gene>
<dbReference type="RefSeq" id="WP_151025346.1">
    <property type="nucleotide sequence ID" value="NZ_JACHIB010000004.1"/>
</dbReference>
<proteinExistence type="predicted"/>
<name>A0A7W9WMK7_CASDE</name>
<evidence type="ECO:0000313" key="1">
    <source>
        <dbReference type="EMBL" id="MBB6082896.1"/>
    </source>
</evidence>
<dbReference type="AlphaFoldDB" id="A0A7W9WMK7"/>
<dbReference type="EMBL" id="JACHIB010000004">
    <property type="protein sequence ID" value="MBB6082896.1"/>
    <property type="molecule type" value="Genomic_DNA"/>
</dbReference>
<accession>A0A7W9WMK7</accession>
<sequence>MDETKRRFVQAALALPAVLALPACGREETRSARIAGTFFSPAEYRFIEAATARLIPGDENDPGAIEAAIPLFIDLQLAGPYGRADRWYMEGPWAAGTEQQGYQLRQTPAELYRIAIAGIEEYCRGRYGGRVFADLTAEQQDEVLRDLEAGKIELDGVPGKGFFSVLWQNTQEGFLSDPMYGGNRGFAGWKLIGFPGPRYNYVEEITQYGKPYPLPPVGILGRDGTRMRTGA</sequence>
<protein>
    <submittedName>
        <fullName evidence="1">Gluconate 2-dehydrogenase gamma chain</fullName>
        <ecNumber evidence="1">1.1.99.3</ecNumber>
    </submittedName>
</protein>
<keyword evidence="1" id="KW-0560">Oxidoreductase</keyword>
<dbReference type="InterPro" id="IPR027056">
    <property type="entry name" value="Gluconate_2DH_su3"/>
</dbReference>
<evidence type="ECO:0000313" key="2">
    <source>
        <dbReference type="Proteomes" id="UP000541136"/>
    </source>
</evidence>
<reference evidence="1 2" key="1">
    <citation type="submission" date="2020-08" db="EMBL/GenBank/DDBJ databases">
        <title>Genomic Encyclopedia of Type Strains, Phase IV (KMG-IV): sequencing the most valuable type-strain genomes for metagenomic binning, comparative biology and taxonomic classification.</title>
        <authorList>
            <person name="Goeker M."/>
        </authorList>
    </citation>
    <scope>NUCLEOTIDE SEQUENCE [LARGE SCALE GENOMIC DNA]</scope>
    <source>
        <strain evidence="1 2">DSM 12141</strain>
    </source>
</reference>
<dbReference type="Proteomes" id="UP000541136">
    <property type="component" value="Unassembled WGS sequence"/>
</dbReference>